<keyword evidence="4 9" id="KW-0067">ATP-binding</keyword>
<dbReference type="Pfam" id="PF00005">
    <property type="entry name" value="ABC_tran"/>
    <property type="match status" value="1"/>
</dbReference>
<evidence type="ECO:0000256" key="6">
    <source>
        <dbReference type="ARBA" id="ARBA00022970"/>
    </source>
</evidence>
<evidence type="ECO:0000256" key="3">
    <source>
        <dbReference type="ARBA" id="ARBA00022741"/>
    </source>
</evidence>
<accession>A0A1E9PJH2</accession>
<dbReference type="InterPro" id="IPR027417">
    <property type="entry name" value="P-loop_NTPase"/>
</dbReference>
<dbReference type="GO" id="GO:0006865">
    <property type="term" value="P:amino acid transport"/>
    <property type="evidence" value="ECO:0007669"/>
    <property type="project" value="UniProtKB-KW"/>
</dbReference>
<evidence type="ECO:0000313" key="10">
    <source>
        <dbReference type="EMBL" id="WWC54625.1"/>
    </source>
</evidence>
<accession>A0A9Q4DEI1</accession>
<organism evidence="9 12">
    <name type="scientific">Aerococcus mictus</name>
    <dbReference type="NCBI Taxonomy" id="2976810"/>
    <lineage>
        <taxon>Bacteria</taxon>
        <taxon>Bacillati</taxon>
        <taxon>Bacillota</taxon>
        <taxon>Bacilli</taxon>
        <taxon>Lactobacillales</taxon>
        <taxon>Aerococcaceae</taxon>
        <taxon>Aerococcus</taxon>
    </lineage>
</organism>
<evidence type="ECO:0000313" key="12">
    <source>
        <dbReference type="Proteomes" id="UP001069047"/>
    </source>
</evidence>
<keyword evidence="1" id="KW-0813">Transport</keyword>
<sequence>MTEPLVEIKHLRKFYGNFEVLSDINLTINEGDIYGLVGKSGAGKSTLLRCINGLESFDAGSIQVLGEDIQSLSGNSLRYLQKEIGMIFQQFELINRKTVRDNVALPLKLWNIEENDQRIQSLLDLVDMSAKADAYPSKLSGGQKQRVGIARALSLNPKLLLSDEATSALDPSITRSIIDLLQKINQKLKLTIIVVTHEIEVVKKICNKVAILENGKIVAAGNTVDLFLDQPPALRRLMGLEAETEPQVEAGHFAFKLVLPDVDQQKDLLSRIFSDLQIPYTIEDAHYEEINDRTTAYFKIQVAAQHRPLVEAYLKDHQIEWRE</sequence>
<dbReference type="EMBL" id="CP145132">
    <property type="protein sequence ID" value="WWC54625.1"/>
    <property type="molecule type" value="Genomic_DNA"/>
</dbReference>
<dbReference type="Proteomes" id="UP001069047">
    <property type="component" value="Unassembled WGS sequence"/>
</dbReference>
<reference evidence="10 11" key="1">
    <citation type="journal article" date="2020" name="J. Bacteriol.">
        <title>Aerococcus urinae Isolated from Women with Lower Urinary Tract Symptoms: In Vitro Aggregation and Genome Analysis.</title>
        <authorList>
            <person name="Hilt E.E."/>
            <person name="Putonti C."/>
            <person name="Thomas-White K."/>
            <person name="Lewis A.L."/>
            <person name="Visick K.L."/>
            <person name="Gilbert N.M."/>
            <person name="Wolfe A.J."/>
        </authorList>
    </citation>
    <scope>NUCLEOTIDE SEQUENCE [LARGE SCALE GENOMIC DNA]</scope>
    <source>
        <strain evidence="10 11">UMB1016</strain>
    </source>
</reference>
<dbReference type="AlphaFoldDB" id="A0A1E9PJH2"/>
<dbReference type="PROSITE" id="PS50893">
    <property type="entry name" value="ABC_TRANSPORTER_2"/>
    <property type="match status" value="1"/>
</dbReference>
<keyword evidence="5" id="KW-1278">Translocase</keyword>
<dbReference type="RefSeq" id="WP_013668981.1">
    <property type="nucleotide sequence ID" value="NZ_CAJHLJ010000015.1"/>
</dbReference>
<dbReference type="PANTHER" id="PTHR43166">
    <property type="entry name" value="AMINO ACID IMPORT ATP-BINDING PROTEIN"/>
    <property type="match status" value="1"/>
</dbReference>
<name>A0A1E9PJH2_9LACT</name>
<dbReference type="GeneID" id="86859209"/>
<evidence type="ECO:0000256" key="4">
    <source>
        <dbReference type="ARBA" id="ARBA00022840"/>
    </source>
</evidence>
<keyword evidence="7" id="KW-0472">Membrane</keyword>
<dbReference type="SMART" id="SM00382">
    <property type="entry name" value="AAA"/>
    <property type="match status" value="1"/>
</dbReference>
<dbReference type="InterPro" id="IPR003439">
    <property type="entry name" value="ABC_transporter-like_ATP-bd"/>
</dbReference>
<keyword evidence="3" id="KW-0547">Nucleotide-binding</keyword>
<evidence type="ECO:0000259" key="8">
    <source>
        <dbReference type="PROSITE" id="PS50893"/>
    </source>
</evidence>
<evidence type="ECO:0000313" key="9">
    <source>
        <dbReference type="EMBL" id="MCY3088237.1"/>
    </source>
</evidence>
<proteinExistence type="predicted"/>
<dbReference type="Gene3D" id="3.40.50.300">
    <property type="entry name" value="P-loop containing nucleotide triphosphate hydrolases"/>
    <property type="match status" value="1"/>
</dbReference>
<evidence type="ECO:0000256" key="5">
    <source>
        <dbReference type="ARBA" id="ARBA00022967"/>
    </source>
</evidence>
<dbReference type="PROSITE" id="PS00211">
    <property type="entry name" value="ABC_TRANSPORTER_1"/>
    <property type="match status" value="1"/>
</dbReference>
<protein>
    <submittedName>
        <fullName evidence="9">ATP-binding cassette domain-containing protein</fullName>
    </submittedName>
</protein>
<evidence type="ECO:0000256" key="7">
    <source>
        <dbReference type="ARBA" id="ARBA00023136"/>
    </source>
</evidence>
<dbReference type="InterPro" id="IPR017871">
    <property type="entry name" value="ABC_transporter-like_CS"/>
</dbReference>
<dbReference type="SUPFAM" id="SSF52540">
    <property type="entry name" value="P-loop containing nucleoside triphosphate hydrolases"/>
    <property type="match status" value="1"/>
</dbReference>
<dbReference type="GO" id="GO:0005524">
    <property type="term" value="F:ATP binding"/>
    <property type="evidence" value="ECO:0007669"/>
    <property type="project" value="UniProtKB-KW"/>
</dbReference>
<evidence type="ECO:0000256" key="2">
    <source>
        <dbReference type="ARBA" id="ARBA00022475"/>
    </source>
</evidence>
<dbReference type="InterPro" id="IPR050086">
    <property type="entry name" value="MetN_ABC_transporter-like"/>
</dbReference>
<reference evidence="10" key="3">
    <citation type="submission" date="2024-02" db="EMBL/GenBank/DDBJ databases">
        <authorList>
            <person name="Choi B."/>
        </authorList>
    </citation>
    <scope>NUCLEOTIDE SEQUENCE</scope>
    <source>
        <strain evidence="10">UMB1016</strain>
    </source>
</reference>
<dbReference type="PANTHER" id="PTHR43166:SF30">
    <property type="entry name" value="METHIONINE IMPORT ATP-BINDING PROTEIN METN"/>
    <property type="match status" value="1"/>
</dbReference>
<gene>
    <name evidence="10" type="ORF">DBT44_0009680</name>
    <name evidence="9" type="ORF">ODY61_08960</name>
</gene>
<dbReference type="EMBL" id="JAOTMY010000006">
    <property type="protein sequence ID" value="MCY3088237.1"/>
    <property type="molecule type" value="Genomic_DNA"/>
</dbReference>
<keyword evidence="2" id="KW-1003">Cell membrane</keyword>
<keyword evidence="11" id="KW-1185">Reference proteome</keyword>
<reference evidence="9" key="2">
    <citation type="submission" date="2022-09" db="EMBL/GenBank/DDBJ databases">
        <title>Aerococcus urinae taxonomy study.</title>
        <authorList>
            <person name="Christensen J."/>
            <person name="Senneby E."/>
        </authorList>
    </citation>
    <scope>NUCLEOTIDE SEQUENCE</scope>
    <source>
        <strain evidence="9">LUND-41-B12</strain>
    </source>
</reference>
<dbReference type="GO" id="GO:0016887">
    <property type="term" value="F:ATP hydrolysis activity"/>
    <property type="evidence" value="ECO:0007669"/>
    <property type="project" value="InterPro"/>
</dbReference>
<feature type="domain" description="ABC transporter" evidence="8">
    <location>
        <begin position="6"/>
        <end position="239"/>
    </location>
</feature>
<evidence type="ECO:0000256" key="1">
    <source>
        <dbReference type="ARBA" id="ARBA00022448"/>
    </source>
</evidence>
<dbReference type="InterPro" id="IPR003593">
    <property type="entry name" value="AAA+_ATPase"/>
</dbReference>
<evidence type="ECO:0000313" key="11">
    <source>
        <dbReference type="Proteomes" id="UP000250354"/>
    </source>
</evidence>
<keyword evidence="6" id="KW-0029">Amino-acid transport</keyword>
<dbReference type="Proteomes" id="UP000250354">
    <property type="component" value="Chromosome"/>
</dbReference>